<name>A0A7J8QT77_GOSDV</name>
<gene>
    <name evidence="1" type="ORF">Godav_017415</name>
</gene>
<keyword evidence="2" id="KW-1185">Reference proteome</keyword>
<evidence type="ECO:0000313" key="1">
    <source>
        <dbReference type="EMBL" id="MBA0604774.1"/>
    </source>
</evidence>
<proteinExistence type="predicted"/>
<reference evidence="1 2" key="1">
    <citation type="journal article" date="2019" name="Genome Biol. Evol.">
        <title>Insights into the evolution of the New World diploid cottons (Gossypium, subgenus Houzingenia) based on genome sequencing.</title>
        <authorList>
            <person name="Grover C.E."/>
            <person name="Arick M.A. 2nd"/>
            <person name="Thrash A."/>
            <person name="Conover J.L."/>
            <person name="Sanders W.S."/>
            <person name="Peterson D.G."/>
            <person name="Frelichowski J.E."/>
            <person name="Scheffler J.A."/>
            <person name="Scheffler B.E."/>
            <person name="Wendel J.F."/>
        </authorList>
    </citation>
    <scope>NUCLEOTIDE SEQUENCE [LARGE SCALE GENOMIC DNA]</scope>
    <source>
        <strain evidence="1">27</strain>
        <tissue evidence="1">Leaf</tissue>
    </source>
</reference>
<accession>A0A7J8QT77</accession>
<protein>
    <submittedName>
        <fullName evidence="1">Uncharacterized protein</fullName>
    </submittedName>
</protein>
<evidence type="ECO:0000313" key="2">
    <source>
        <dbReference type="Proteomes" id="UP000593561"/>
    </source>
</evidence>
<sequence>MITQDQYHSTLYSLVPQLPPQIPLQIQTQRAVKSPLSLAPLNKLFLTNLLKVNGVGS</sequence>
<dbReference type="EMBL" id="JABFAC010000001">
    <property type="protein sequence ID" value="MBA0604774.1"/>
    <property type="molecule type" value="Genomic_DNA"/>
</dbReference>
<dbReference type="Proteomes" id="UP000593561">
    <property type="component" value="Unassembled WGS sequence"/>
</dbReference>
<dbReference type="AlphaFoldDB" id="A0A7J8QT77"/>
<organism evidence="1 2">
    <name type="scientific">Gossypium davidsonii</name>
    <name type="common">Davidson's cotton</name>
    <name type="synonym">Gossypium klotzschianum subsp. davidsonii</name>
    <dbReference type="NCBI Taxonomy" id="34287"/>
    <lineage>
        <taxon>Eukaryota</taxon>
        <taxon>Viridiplantae</taxon>
        <taxon>Streptophyta</taxon>
        <taxon>Embryophyta</taxon>
        <taxon>Tracheophyta</taxon>
        <taxon>Spermatophyta</taxon>
        <taxon>Magnoliopsida</taxon>
        <taxon>eudicotyledons</taxon>
        <taxon>Gunneridae</taxon>
        <taxon>Pentapetalae</taxon>
        <taxon>rosids</taxon>
        <taxon>malvids</taxon>
        <taxon>Malvales</taxon>
        <taxon>Malvaceae</taxon>
        <taxon>Malvoideae</taxon>
        <taxon>Gossypium</taxon>
    </lineage>
</organism>
<comment type="caution">
    <text evidence="1">The sequence shown here is derived from an EMBL/GenBank/DDBJ whole genome shotgun (WGS) entry which is preliminary data.</text>
</comment>